<name>A0A151TXG4_CAJCA</name>
<evidence type="ECO:0000313" key="4">
    <source>
        <dbReference type="Proteomes" id="UP000075243"/>
    </source>
</evidence>
<evidence type="ECO:0000256" key="1">
    <source>
        <dbReference type="ARBA" id="ARBA00009861"/>
    </source>
</evidence>
<proteinExistence type="inferred from homology"/>
<keyword evidence="4" id="KW-1185">Reference proteome</keyword>
<dbReference type="OMA" id="DPPHITC"/>
<accession>A0A151TXG4</accession>
<dbReference type="PANTHER" id="PTHR31147">
    <property type="entry name" value="ACYL TRANSFERASE 4"/>
    <property type="match status" value="1"/>
</dbReference>
<dbReference type="Gene3D" id="3.30.559.10">
    <property type="entry name" value="Chloramphenicol acetyltransferase-like domain"/>
    <property type="match status" value="2"/>
</dbReference>
<dbReference type="InterPro" id="IPR050898">
    <property type="entry name" value="Plant_acyltransferase"/>
</dbReference>
<evidence type="ECO:0000313" key="3">
    <source>
        <dbReference type="EMBL" id="KYP71769.1"/>
    </source>
</evidence>
<dbReference type="PANTHER" id="PTHR31147:SF66">
    <property type="entry name" value="OS05G0315700 PROTEIN"/>
    <property type="match status" value="1"/>
</dbReference>
<dbReference type="Pfam" id="PF02458">
    <property type="entry name" value="Transferase"/>
    <property type="match status" value="1"/>
</dbReference>
<reference evidence="3 4" key="1">
    <citation type="journal article" date="2012" name="Nat. Biotechnol.">
        <title>Draft genome sequence of pigeonpea (Cajanus cajan), an orphan legume crop of resource-poor farmers.</title>
        <authorList>
            <person name="Varshney R.K."/>
            <person name="Chen W."/>
            <person name="Li Y."/>
            <person name="Bharti A.K."/>
            <person name="Saxena R.K."/>
            <person name="Schlueter J.A."/>
            <person name="Donoghue M.T."/>
            <person name="Azam S."/>
            <person name="Fan G."/>
            <person name="Whaley A.M."/>
            <person name="Farmer A.D."/>
            <person name="Sheridan J."/>
            <person name="Iwata A."/>
            <person name="Tuteja R."/>
            <person name="Penmetsa R.V."/>
            <person name="Wu W."/>
            <person name="Upadhyaya H.D."/>
            <person name="Yang S.P."/>
            <person name="Shah T."/>
            <person name="Saxena K.B."/>
            <person name="Michael T."/>
            <person name="McCombie W.R."/>
            <person name="Yang B."/>
            <person name="Zhang G."/>
            <person name="Yang H."/>
            <person name="Wang J."/>
            <person name="Spillane C."/>
            <person name="Cook D.R."/>
            <person name="May G.D."/>
            <person name="Xu X."/>
            <person name="Jackson S.A."/>
        </authorList>
    </citation>
    <scope>NUCLEOTIDE SEQUENCE [LARGE SCALE GENOMIC DNA]</scope>
    <source>
        <strain evidence="4">cv. Asha</strain>
    </source>
</reference>
<dbReference type="OrthoDB" id="1483986at2759"/>
<dbReference type="Proteomes" id="UP000075243">
    <property type="component" value="Chromosome 3"/>
</dbReference>
<dbReference type="Gramene" id="C.cajan_10729.t">
    <property type="protein sequence ID" value="C.cajan_10729.t"/>
    <property type="gene ID" value="C.cajan_10729"/>
</dbReference>
<evidence type="ECO:0000256" key="2">
    <source>
        <dbReference type="ARBA" id="ARBA00022679"/>
    </source>
</evidence>
<gene>
    <name evidence="3" type="ORF">KK1_011041</name>
</gene>
<dbReference type="EMBL" id="CM003605">
    <property type="protein sequence ID" value="KYP71769.1"/>
    <property type="molecule type" value="Genomic_DNA"/>
</dbReference>
<dbReference type="STRING" id="3821.A0A151TXG4"/>
<protein>
    <submittedName>
        <fullName evidence="3">Taxadien-5-alpha-ol O-acetyltransferase</fullName>
    </submittedName>
</protein>
<keyword evidence="2" id="KW-0808">Transferase</keyword>
<dbReference type="GO" id="GO:0016740">
    <property type="term" value="F:transferase activity"/>
    <property type="evidence" value="ECO:0007669"/>
    <property type="project" value="UniProtKB-KW"/>
</dbReference>
<dbReference type="InterPro" id="IPR023213">
    <property type="entry name" value="CAT-like_dom_sf"/>
</dbReference>
<organism evidence="3 4">
    <name type="scientific">Cajanus cajan</name>
    <name type="common">Pigeon pea</name>
    <name type="synonym">Cajanus indicus</name>
    <dbReference type="NCBI Taxonomy" id="3821"/>
    <lineage>
        <taxon>Eukaryota</taxon>
        <taxon>Viridiplantae</taxon>
        <taxon>Streptophyta</taxon>
        <taxon>Embryophyta</taxon>
        <taxon>Tracheophyta</taxon>
        <taxon>Spermatophyta</taxon>
        <taxon>Magnoliopsida</taxon>
        <taxon>eudicotyledons</taxon>
        <taxon>Gunneridae</taxon>
        <taxon>Pentapetalae</taxon>
        <taxon>rosids</taxon>
        <taxon>fabids</taxon>
        <taxon>Fabales</taxon>
        <taxon>Fabaceae</taxon>
        <taxon>Papilionoideae</taxon>
        <taxon>50 kb inversion clade</taxon>
        <taxon>NPAAA clade</taxon>
        <taxon>indigoferoid/millettioid clade</taxon>
        <taxon>Phaseoleae</taxon>
        <taxon>Cajanus</taxon>
    </lineage>
</organism>
<dbReference type="AlphaFoldDB" id="A0A151TXG4"/>
<sequence length="453" mass="50348">MATSSPSLKFTVDRCQPELVVPATPTPHEVLPLSDIDDQQGLRFQIPLVQFYSNEPSMVGKDPANVIRLALAQTLVFYYPFAGRLRETLGRKLVVDCTGEGVMFIEADADVTLDQLGDSLQPPFPCFQQLLYDVPGSEGVTDCPLILFQVTRLKCGGFVLAVRLNHTMSDGTGIAQFMNAVAEMSRGARQPSVPPVWHRELLQARDPPRITCNHREFEQIPDPNEGSFTASYENKMLLRSFFFGPTEIAALRRLVPHHLHHCSTFDIITACIWRCRTKALQIEAHEDVRMMVIVNARARFNPPLPAGYYGNVFAYPATVTTAGELCENPFGYAVELINKVKGEVTEEYMHSVADLMVTKGRCLFTTVRSLIVSDLRRISFKQLDFGWGKALYGGVAKGGAGPFHGAMYLISHRNGKGEEGTVIPIWLPHKAMDMFANELDYMLGKGPSFTIST</sequence>
<comment type="similarity">
    <text evidence="1">Belongs to the plant acyltransferase family.</text>
</comment>